<sequence>MKKQFGKIFAILAAAAILILGMIAGRYLESSKKPELNTSAITAQISELSQLSTAELAYRGLVRYSQGEITFLTKKEFTMIYDANVKAGVDLGQVQVDIKGNKVSVTLPKAEIQDITIDPDSLEFYDEKFALFNFQDRQDTVEALQYAKEDVTKQAEKTDLLTTAEERAKTVITELVNSMWNQEDTKPEITFETAADTQSESSAAN</sequence>
<dbReference type="Pfam" id="PF14014">
    <property type="entry name" value="DUF4230"/>
    <property type="match status" value="1"/>
</dbReference>
<protein>
    <submittedName>
        <fullName evidence="1">DUF4230 domain-containing protein</fullName>
    </submittedName>
</protein>
<evidence type="ECO:0000313" key="2">
    <source>
        <dbReference type="Proteomes" id="UP000822142"/>
    </source>
</evidence>
<dbReference type="RefSeq" id="WP_173748911.1">
    <property type="nucleotide sequence ID" value="NZ_JAAITA010000006.1"/>
</dbReference>
<dbReference type="InterPro" id="IPR025324">
    <property type="entry name" value="DUF4230"/>
</dbReference>
<organism evidence="1 2">
    <name type="scientific">Blautia hansenii</name>
    <name type="common">Ruminococcus hansenii</name>
    <dbReference type="NCBI Taxonomy" id="1322"/>
    <lineage>
        <taxon>Bacteria</taxon>
        <taxon>Bacillati</taxon>
        <taxon>Bacillota</taxon>
        <taxon>Clostridia</taxon>
        <taxon>Lachnospirales</taxon>
        <taxon>Lachnospiraceae</taxon>
        <taxon>Blautia</taxon>
    </lineage>
</organism>
<evidence type="ECO:0000313" key="1">
    <source>
        <dbReference type="EMBL" id="NSJ85883.1"/>
    </source>
</evidence>
<comment type="caution">
    <text evidence="1">The sequence shown here is derived from an EMBL/GenBank/DDBJ whole genome shotgun (WGS) entry which is preliminary data.</text>
</comment>
<gene>
    <name evidence="1" type="ORF">G5A70_06795</name>
</gene>
<proteinExistence type="predicted"/>
<accession>A0ABX2I9W6</accession>
<dbReference type="EMBL" id="JAAITA010000006">
    <property type="protein sequence ID" value="NSJ85883.1"/>
    <property type="molecule type" value="Genomic_DNA"/>
</dbReference>
<name>A0ABX2I9W6_BLAHA</name>
<dbReference type="Proteomes" id="UP000822142">
    <property type="component" value="Unassembled WGS sequence"/>
</dbReference>
<keyword evidence="2" id="KW-1185">Reference proteome</keyword>
<reference evidence="1 2" key="1">
    <citation type="journal article" date="2020" name="Cell Host Microbe">
        <title>Functional and Genomic Variation between Human-Derived Isolates of Lachnospiraceae Reveals Inter- and Intra-Species Diversity.</title>
        <authorList>
            <person name="Sorbara M.T."/>
            <person name="Littmann E.R."/>
            <person name="Fontana E."/>
            <person name="Moody T.U."/>
            <person name="Kohout C.E."/>
            <person name="Gjonbalaj M."/>
            <person name="Eaton V."/>
            <person name="Seok R."/>
            <person name="Leiner I.M."/>
            <person name="Pamer E.G."/>
        </authorList>
    </citation>
    <scope>NUCLEOTIDE SEQUENCE [LARGE SCALE GENOMIC DNA]</scope>
    <source>
        <strain evidence="1 2">MSK.15.26</strain>
    </source>
</reference>